<dbReference type="EMBL" id="CALNXK010000070">
    <property type="protein sequence ID" value="CAH3143194.1"/>
    <property type="molecule type" value="Genomic_DNA"/>
</dbReference>
<proteinExistence type="predicted"/>
<feature type="region of interest" description="Disordered" evidence="1">
    <location>
        <begin position="90"/>
        <end position="119"/>
    </location>
</feature>
<keyword evidence="3" id="KW-1185">Reference proteome</keyword>
<reference evidence="2 3" key="1">
    <citation type="submission" date="2022-05" db="EMBL/GenBank/DDBJ databases">
        <authorList>
            <consortium name="Genoscope - CEA"/>
            <person name="William W."/>
        </authorList>
    </citation>
    <scope>NUCLEOTIDE SEQUENCE [LARGE SCALE GENOMIC DNA]</scope>
</reference>
<evidence type="ECO:0000256" key="1">
    <source>
        <dbReference type="SAM" id="MobiDB-lite"/>
    </source>
</evidence>
<name>A0ABN8PG82_9CNID</name>
<sequence>MVIINCYLRLPERFHHGYLLILQLLEESLKGVATLIVPTITRTMAILNYGTIFPFLLEIYLHEDGSDVFDTVTQLDDEIKFTGLSPESGQVERVKATQSKQLSPNVNGTERSQQQKDINGDLKNNCRINKRSLK</sequence>
<accession>A0ABN8PG82</accession>
<feature type="compositionally biased region" description="Polar residues" evidence="1">
    <location>
        <begin position="96"/>
        <end position="117"/>
    </location>
</feature>
<comment type="caution">
    <text evidence="2">The sequence shown here is derived from an EMBL/GenBank/DDBJ whole genome shotgun (WGS) entry which is preliminary data.</text>
</comment>
<dbReference type="Proteomes" id="UP001159405">
    <property type="component" value="Unassembled WGS sequence"/>
</dbReference>
<evidence type="ECO:0000313" key="2">
    <source>
        <dbReference type="EMBL" id="CAH3143194.1"/>
    </source>
</evidence>
<evidence type="ECO:0000313" key="3">
    <source>
        <dbReference type="Proteomes" id="UP001159405"/>
    </source>
</evidence>
<gene>
    <name evidence="2" type="ORF">PLOB_00043269</name>
</gene>
<organism evidence="2 3">
    <name type="scientific">Porites lobata</name>
    <dbReference type="NCBI Taxonomy" id="104759"/>
    <lineage>
        <taxon>Eukaryota</taxon>
        <taxon>Metazoa</taxon>
        <taxon>Cnidaria</taxon>
        <taxon>Anthozoa</taxon>
        <taxon>Hexacorallia</taxon>
        <taxon>Scleractinia</taxon>
        <taxon>Fungiina</taxon>
        <taxon>Poritidae</taxon>
        <taxon>Porites</taxon>
    </lineage>
</organism>
<protein>
    <submittedName>
        <fullName evidence="2">Uncharacterized protein</fullName>
    </submittedName>
</protein>